<keyword evidence="10" id="KW-1185">Reference proteome</keyword>
<feature type="transmembrane region" description="Helical" evidence="7">
    <location>
        <begin position="60"/>
        <end position="80"/>
    </location>
</feature>
<sequence length="300" mass="34010">MDRDSKNLLRKIIIDVAVLLTVGIPVLLFFLFGKPYHRGFYCNDESIMYPFKESTVTSTMLYIIGLFLPISVIIITEIFIHRAAAGHVAHTFMGRAIRSWAWNSYKFIGVFLFGAVSSQLTTDIAKYTIGRLRPHFFAVCQPNINCSLPENQHKYFVDFKCTANIGSRKLKEARVSFPSGHSSFSAYTMLFLALYLQARMTFKGSKLLRHGMQYVCLMLSWATAMSRISNYKHHWSDVLAGLLIGSITAVLTVLYVSDLFPHKIPAEKSEPLNGRTRESQPTYYESTRDHQAIPLQTADG</sequence>
<dbReference type="GO" id="GO:0008195">
    <property type="term" value="F:phosphatidate phosphatase activity"/>
    <property type="evidence" value="ECO:0007669"/>
    <property type="project" value="TreeGrafter"/>
</dbReference>
<evidence type="ECO:0000256" key="7">
    <source>
        <dbReference type="SAM" id="Phobius"/>
    </source>
</evidence>
<comment type="similarity">
    <text evidence="2">Belongs to the PA-phosphatase related phosphoesterase family.</text>
</comment>
<dbReference type="GO" id="GO:0005886">
    <property type="term" value="C:plasma membrane"/>
    <property type="evidence" value="ECO:0007669"/>
    <property type="project" value="TreeGrafter"/>
</dbReference>
<organism evidence="9 10">
    <name type="scientific">Frankliniella fusca</name>
    <dbReference type="NCBI Taxonomy" id="407009"/>
    <lineage>
        <taxon>Eukaryota</taxon>
        <taxon>Metazoa</taxon>
        <taxon>Ecdysozoa</taxon>
        <taxon>Arthropoda</taxon>
        <taxon>Hexapoda</taxon>
        <taxon>Insecta</taxon>
        <taxon>Pterygota</taxon>
        <taxon>Neoptera</taxon>
        <taxon>Paraneoptera</taxon>
        <taxon>Thysanoptera</taxon>
        <taxon>Terebrantia</taxon>
        <taxon>Thripoidea</taxon>
        <taxon>Thripidae</taxon>
        <taxon>Frankliniella</taxon>
    </lineage>
</organism>
<evidence type="ECO:0000256" key="1">
    <source>
        <dbReference type="ARBA" id="ARBA00004141"/>
    </source>
</evidence>
<evidence type="ECO:0000259" key="8">
    <source>
        <dbReference type="SMART" id="SM00014"/>
    </source>
</evidence>
<comment type="caution">
    <text evidence="9">The sequence shown here is derived from an EMBL/GenBank/DDBJ whole genome shotgun (WGS) entry which is preliminary data.</text>
</comment>
<evidence type="ECO:0000256" key="3">
    <source>
        <dbReference type="ARBA" id="ARBA00022692"/>
    </source>
</evidence>
<feature type="transmembrane region" description="Helical" evidence="7">
    <location>
        <begin position="12"/>
        <end position="32"/>
    </location>
</feature>
<dbReference type="InterPro" id="IPR000326">
    <property type="entry name" value="PAP2/HPO"/>
</dbReference>
<feature type="transmembrane region" description="Helical" evidence="7">
    <location>
        <begin position="238"/>
        <end position="256"/>
    </location>
</feature>
<feature type="region of interest" description="Disordered" evidence="6">
    <location>
        <begin position="267"/>
        <end position="300"/>
    </location>
</feature>
<evidence type="ECO:0000313" key="9">
    <source>
        <dbReference type="EMBL" id="KAK3919395.1"/>
    </source>
</evidence>
<dbReference type="GO" id="GO:0007165">
    <property type="term" value="P:signal transduction"/>
    <property type="evidence" value="ECO:0007669"/>
    <property type="project" value="TreeGrafter"/>
</dbReference>
<feature type="transmembrane region" description="Helical" evidence="7">
    <location>
        <begin position="184"/>
        <end position="202"/>
    </location>
</feature>
<keyword evidence="3 7" id="KW-0812">Transmembrane</keyword>
<dbReference type="SMART" id="SM00014">
    <property type="entry name" value="acidPPc"/>
    <property type="match status" value="1"/>
</dbReference>
<feature type="transmembrane region" description="Helical" evidence="7">
    <location>
        <begin position="100"/>
        <end position="120"/>
    </location>
</feature>
<evidence type="ECO:0000256" key="2">
    <source>
        <dbReference type="ARBA" id="ARBA00008816"/>
    </source>
</evidence>
<dbReference type="PANTHER" id="PTHR10165">
    <property type="entry name" value="LIPID PHOSPHATE PHOSPHATASE"/>
    <property type="match status" value="1"/>
</dbReference>
<evidence type="ECO:0000256" key="6">
    <source>
        <dbReference type="SAM" id="MobiDB-lite"/>
    </source>
</evidence>
<proteinExistence type="inferred from homology"/>
<accession>A0AAE1HF41</accession>
<keyword evidence="4 7" id="KW-1133">Transmembrane helix</keyword>
<feature type="domain" description="Phosphatidic acid phosphatase type 2/haloperoxidase" evidence="8">
    <location>
        <begin position="108"/>
        <end position="253"/>
    </location>
</feature>
<gene>
    <name evidence="9" type="ORF">KUF71_008522</name>
</gene>
<dbReference type="PANTHER" id="PTHR10165:SF197">
    <property type="entry name" value="FI04477P-RELATED"/>
    <property type="match status" value="1"/>
</dbReference>
<dbReference type="AlphaFoldDB" id="A0AAE1HF41"/>
<dbReference type="SUPFAM" id="SSF48317">
    <property type="entry name" value="Acid phosphatase/Vanadium-dependent haloperoxidase"/>
    <property type="match status" value="1"/>
</dbReference>
<comment type="subcellular location">
    <subcellularLocation>
        <location evidence="1">Membrane</location>
        <topology evidence="1">Multi-pass membrane protein</topology>
    </subcellularLocation>
</comment>
<dbReference type="Proteomes" id="UP001219518">
    <property type="component" value="Unassembled WGS sequence"/>
</dbReference>
<dbReference type="InterPro" id="IPR036938">
    <property type="entry name" value="PAP2/HPO_sf"/>
</dbReference>
<dbReference type="Pfam" id="PF01569">
    <property type="entry name" value="PAP2"/>
    <property type="match status" value="1"/>
</dbReference>
<protein>
    <submittedName>
        <fullName evidence="9">Phosphatidate phosphatase</fullName>
    </submittedName>
</protein>
<name>A0AAE1HF41_9NEOP</name>
<evidence type="ECO:0000256" key="4">
    <source>
        <dbReference type="ARBA" id="ARBA00022989"/>
    </source>
</evidence>
<keyword evidence="5 7" id="KW-0472">Membrane</keyword>
<dbReference type="GO" id="GO:0046839">
    <property type="term" value="P:phospholipid dephosphorylation"/>
    <property type="evidence" value="ECO:0007669"/>
    <property type="project" value="TreeGrafter"/>
</dbReference>
<dbReference type="EMBL" id="JAHWGI010000979">
    <property type="protein sequence ID" value="KAK3919395.1"/>
    <property type="molecule type" value="Genomic_DNA"/>
</dbReference>
<feature type="compositionally biased region" description="Basic and acidic residues" evidence="6">
    <location>
        <begin position="267"/>
        <end position="278"/>
    </location>
</feature>
<dbReference type="InterPro" id="IPR043216">
    <property type="entry name" value="PAP-like"/>
</dbReference>
<dbReference type="Gene3D" id="1.20.144.10">
    <property type="entry name" value="Phosphatidic acid phosphatase type 2/haloperoxidase"/>
    <property type="match status" value="1"/>
</dbReference>
<evidence type="ECO:0000256" key="5">
    <source>
        <dbReference type="ARBA" id="ARBA00023136"/>
    </source>
</evidence>
<reference evidence="9" key="1">
    <citation type="submission" date="2021-07" db="EMBL/GenBank/DDBJ databases">
        <authorList>
            <person name="Catto M.A."/>
            <person name="Jacobson A."/>
            <person name="Kennedy G."/>
            <person name="Labadie P."/>
            <person name="Hunt B.G."/>
            <person name="Srinivasan R."/>
        </authorList>
    </citation>
    <scope>NUCLEOTIDE SEQUENCE</scope>
    <source>
        <strain evidence="9">PL_HMW_Pooled</strain>
        <tissue evidence="9">Head</tissue>
    </source>
</reference>
<dbReference type="GO" id="GO:0006644">
    <property type="term" value="P:phospholipid metabolic process"/>
    <property type="evidence" value="ECO:0007669"/>
    <property type="project" value="InterPro"/>
</dbReference>
<reference evidence="9" key="2">
    <citation type="journal article" date="2023" name="BMC Genomics">
        <title>Pest status, molecular evolution, and epigenetic factors derived from the genome assembly of Frankliniella fusca, a thysanopteran phytovirus vector.</title>
        <authorList>
            <person name="Catto M.A."/>
            <person name="Labadie P.E."/>
            <person name="Jacobson A.L."/>
            <person name="Kennedy G.G."/>
            <person name="Srinivasan R."/>
            <person name="Hunt B.G."/>
        </authorList>
    </citation>
    <scope>NUCLEOTIDE SEQUENCE</scope>
    <source>
        <strain evidence="9">PL_HMW_Pooled</strain>
    </source>
</reference>
<evidence type="ECO:0000313" key="10">
    <source>
        <dbReference type="Proteomes" id="UP001219518"/>
    </source>
</evidence>
<dbReference type="CDD" id="cd03384">
    <property type="entry name" value="PAP2_wunen"/>
    <property type="match status" value="1"/>
</dbReference>